<evidence type="ECO:0000259" key="4">
    <source>
        <dbReference type="Pfam" id="PF07804"/>
    </source>
</evidence>
<dbReference type="Pfam" id="PF07804">
    <property type="entry name" value="HipA_C"/>
    <property type="match status" value="1"/>
</dbReference>
<keyword evidence="3" id="KW-0418">Kinase</keyword>
<dbReference type="PANTHER" id="PTHR37419">
    <property type="entry name" value="SERINE/THREONINE-PROTEIN KINASE TOXIN HIPA"/>
    <property type="match status" value="1"/>
</dbReference>
<sequence>MYNLTLQIYTTGKWLDAMVFSFDNPEKGFESRCNFGYETPYLVESIDDIGTLFAKAVSARFPLDWEGKRSTAPAFLYDIAPAGAAKKFLLARIGNDKPVDVSADLYLLSKSTPAPIGNMRIKESAEAVDQREPIGFKREDVISRDNRFLEYAHEQGAAIGGATGAGGEAPKLLLAQGKDGDFYPDAVLDDADVIQHWFVKFSRNKGARNDQDILRSEYHYYRALQELGIETVAVQGLALEEATKPSLWMQRFDRQVTPQGVERFAVESIYSLAQITTQGSSMDHMEVIRLLAGLWRDAGQADQIPNLVADYLRRDLINKILGNSDNHGRNTAIIRDTATFRLAPIYDLAPMVMDDEGVTRTTKWPKELERAGDVDWRGVCRALADIADPDDPLAALSEAQDSFERLRGDAQHLMALPDILAASGLPEVTMNHPQIALRNLEQRLKEWGLK</sequence>
<name>A0A423I911_9PSED</name>
<protein>
    <submittedName>
        <fullName evidence="5">Toxin HipA</fullName>
    </submittedName>
</protein>
<keyword evidence="2" id="KW-0808">Transferase</keyword>
<dbReference type="RefSeq" id="WP_123433336.1">
    <property type="nucleotide sequence ID" value="NZ_MOBK01000004.1"/>
</dbReference>
<comment type="caution">
    <text evidence="5">The sequence shown here is derived from an EMBL/GenBank/DDBJ whole genome shotgun (WGS) entry which is preliminary data.</text>
</comment>
<dbReference type="GO" id="GO:0005829">
    <property type="term" value="C:cytosol"/>
    <property type="evidence" value="ECO:0007669"/>
    <property type="project" value="TreeGrafter"/>
</dbReference>
<feature type="domain" description="HipA-like C-terminal" evidence="4">
    <location>
        <begin position="165"/>
        <end position="364"/>
    </location>
</feature>
<evidence type="ECO:0000256" key="1">
    <source>
        <dbReference type="ARBA" id="ARBA00010164"/>
    </source>
</evidence>
<evidence type="ECO:0000313" key="6">
    <source>
        <dbReference type="Proteomes" id="UP000285636"/>
    </source>
</evidence>
<evidence type="ECO:0000313" key="5">
    <source>
        <dbReference type="EMBL" id="RON22010.1"/>
    </source>
</evidence>
<dbReference type="Proteomes" id="UP000285636">
    <property type="component" value="Unassembled WGS sequence"/>
</dbReference>
<comment type="similarity">
    <text evidence="1">Belongs to the HipA Ser/Thr kinase family.</text>
</comment>
<dbReference type="InterPro" id="IPR012893">
    <property type="entry name" value="HipA-like_C"/>
</dbReference>
<dbReference type="Gene3D" id="1.10.1070.20">
    <property type="match status" value="1"/>
</dbReference>
<reference evidence="5 6" key="1">
    <citation type="submission" date="2016-10" db="EMBL/GenBank/DDBJ databases">
        <title>Comparative genome analysis of multiple Pseudomonas spp. focuses on biocontrol and plant growth promoting traits.</title>
        <authorList>
            <person name="Tao X.-Y."/>
            <person name="Taylor C.G."/>
        </authorList>
    </citation>
    <scope>NUCLEOTIDE SEQUENCE [LARGE SCALE GENOMIC DNA]</scope>
    <source>
        <strain evidence="5 6">38D7</strain>
    </source>
</reference>
<dbReference type="PANTHER" id="PTHR37419:SF8">
    <property type="entry name" value="TOXIN YJJJ"/>
    <property type="match status" value="1"/>
</dbReference>
<accession>A0A423I911</accession>
<evidence type="ECO:0000256" key="3">
    <source>
        <dbReference type="ARBA" id="ARBA00022777"/>
    </source>
</evidence>
<dbReference type="PIRSF" id="PIRSF028135">
    <property type="entry name" value="UCP028135_HipA-like"/>
    <property type="match status" value="1"/>
</dbReference>
<dbReference type="GO" id="GO:0004674">
    <property type="term" value="F:protein serine/threonine kinase activity"/>
    <property type="evidence" value="ECO:0007669"/>
    <property type="project" value="TreeGrafter"/>
</dbReference>
<dbReference type="InterPro" id="IPR052028">
    <property type="entry name" value="HipA_Ser/Thr_kinase"/>
</dbReference>
<gene>
    <name evidence="5" type="ORF">BK660_09595</name>
</gene>
<dbReference type="AlphaFoldDB" id="A0A423I911"/>
<organism evidence="5 6">
    <name type="scientific">Pseudomonas brassicacearum</name>
    <dbReference type="NCBI Taxonomy" id="930166"/>
    <lineage>
        <taxon>Bacteria</taxon>
        <taxon>Pseudomonadati</taxon>
        <taxon>Pseudomonadota</taxon>
        <taxon>Gammaproteobacteria</taxon>
        <taxon>Pseudomonadales</taxon>
        <taxon>Pseudomonadaceae</taxon>
        <taxon>Pseudomonas</taxon>
    </lineage>
</organism>
<proteinExistence type="inferred from homology"/>
<dbReference type="InterPro" id="IPR016869">
    <property type="entry name" value="UCP028135_HipA-like"/>
</dbReference>
<dbReference type="EMBL" id="MOBK01000004">
    <property type="protein sequence ID" value="RON22010.1"/>
    <property type="molecule type" value="Genomic_DNA"/>
</dbReference>
<evidence type="ECO:0000256" key="2">
    <source>
        <dbReference type="ARBA" id="ARBA00022679"/>
    </source>
</evidence>